<dbReference type="InterPro" id="IPR052892">
    <property type="entry name" value="NA-targeting_endonuclease"/>
</dbReference>
<proteinExistence type="predicted"/>
<feature type="domain" description="HNH nuclease" evidence="2">
    <location>
        <begin position="210"/>
        <end position="260"/>
    </location>
</feature>
<comment type="caution">
    <text evidence="3">The sequence shown here is derived from an EMBL/GenBank/DDBJ whole genome shotgun (WGS) entry which is preliminary data.</text>
</comment>
<organism evidence="3 4">
    <name type="scientific">Stylosanthes scabra</name>
    <dbReference type="NCBI Taxonomy" id="79078"/>
    <lineage>
        <taxon>Eukaryota</taxon>
        <taxon>Viridiplantae</taxon>
        <taxon>Streptophyta</taxon>
        <taxon>Embryophyta</taxon>
        <taxon>Tracheophyta</taxon>
        <taxon>Spermatophyta</taxon>
        <taxon>Magnoliopsida</taxon>
        <taxon>eudicotyledons</taxon>
        <taxon>Gunneridae</taxon>
        <taxon>Pentapetalae</taxon>
        <taxon>rosids</taxon>
        <taxon>fabids</taxon>
        <taxon>Fabales</taxon>
        <taxon>Fabaceae</taxon>
        <taxon>Papilionoideae</taxon>
        <taxon>50 kb inversion clade</taxon>
        <taxon>dalbergioids sensu lato</taxon>
        <taxon>Dalbergieae</taxon>
        <taxon>Pterocarpus clade</taxon>
        <taxon>Stylosanthes</taxon>
    </lineage>
</organism>
<dbReference type="PANTHER" id="PTHR33877">
    <property type="entry name" value="SLL1193 PROTEIN"/>
    <property type="match status" value="1"/>
</dbReference>
<dbReference type="CDD" id="cd00085">
    <property type="entry name" value="HNHc"/>
    <property type="match status" value="1"/>
</dbReference>
<accession>A0ABU6UER7</accession>
<name>A0ABU6UER7_9FABA</name>
<dbReference type="SMART" id="SM00507">
    <property type="entry name" value="HNHc"/>
    <property type="match status" value="1"/>
</dbReference>
<evidence type="ECO:0000313" key="3">
    <source>
        <dbReference type="EMBL" id="MED6158368.1"/>
    </source>
</evidence>
<dbReference type="Proteomes" id="UP001341840">
    <property type="component" value="Unassembled WGS sequence"/>
</dbReference>
<dbReference type="Gene3D" id="1.10.30.50">
    <property type="match status" value="1"/>
</dbReference>
<evidence type="ECO:0000256" key="1">
    <source>
        <dbReference type="SAM" id="MobiDB-lite"/>
    </source>
</evidence>
<dbReference type="InterPro" id="IPR029471">
    <property type="entry name" value="HNH_5"/>
</dbReference>
<dbReference type="PANTHER" id="PTHR33877:SF2">
    <property type="entry name" value="OS07G0170200 PROTEIN"/>
    <property type="match status" value="1"/>
</dbReference>
<dbReference type="Pfam" id="PF14279">
    <property type="entry name" value="HNH_5"/>
    <property type="match status" value="1"/>
</dbReference>
<sequence length="316" mass="36248">MCGNGFFRDKNLGTKRGYHQIMAQFTTHGRLKLLFNGESVSPRLGHKDPFHYKCRSIQAHKRRLRYIGSSARIYRDSSSLRGRISRCNAKAPHINGNGGVHEEYDDDDDDDDDDDEHEHAYSYEDGDVDDVFEDDGLSCFRGLVLDISYRPVNVVGWKRAICLEFMEKADVLEYYAKTVSSPNGSFYIPAVLRVPHLLQVVKRRIVKNNLSRKNILFRDNYTCQYCSSHENLTIDHVVPTARGGEWTWENLVTACSKCNSKKGQKTLEEAKMSLNKIPKAPKEYDILAMPLTSAALRMLTIRKGTPEEWRQYLRSS</sequence>
<dbReference type="InterPro" id="IPR003615">
    <property type="entry name" value="HNH_nuc"/>
</dbReference>
<feature type="region of interest" description="Disordered" evidence="1">
    <location>
        <begin position="91"/>
        <end position="120"/>
    </location>
</feature>
<protein>
    <recommendedName>
        <fullName evidence="2">HNH nuclease domain-containing protein</fullName>
    </recommendedName>
</protein>
<evidence type="ECO:0000259" key="2">
    <source>
        <dbReference type="SMART" id="SM00507"/>
    </source>
</evidence>
<keyword evidence="4" id="KW-1185">Reference proteome</keyword>
<dbReference type="EMBL" id="JASCZI010120970">
    <property type="protein sequence ID" value="MED6158368.1"/>
    <property type="molecule type" value="Genomic_DNA"/>
</dbReference>
<gene>
    <name evidence="3" type="ORF">PIB30_032229</name>
</gene>
<feature type="compositionally biased region" description="Acidic residues" evidence="1">
    <location>
        <begin position="103"/>
        <end position="116"/>
    </location>
</feature>
<reference evidence="3 4" key="1">
    <citation type="journal article" date="2023" name="Plants (Basel)">
        <title>Bridging the Gap: Combining Genomics and Transcriptomics Approaches to Understand Stylosanthes scabra, an Orphan Legume from the Brazilian Caatinga.</title>
        <authorList>
            <person name="Ferreira-Neto J.R.C."/>
            <person name="da Silva M.D."/>
            <person name="Binneck E."/>
            <person name="de Melo N.F."/>
            <person name="da Silva R.H."/>
            <person name="de Melo A.L.T.M."/>
            <person name="Pandolfi V."/>
            <person name="Bustamante F.O."/>
            <person name="Brasileiro-Vidal A.C."/>
            <person name="Benko-Iseppon A.M."/>
        </authorList>
    </citation>
    <scope>NUCLEOTIDE SEQUENCE [LARGE SCALE GENOMIC DNA]</scope>
    <source>
        <tissue evidence="3">Leaves</tissue>
    </source>
</reference>
<evidence type="ECO:0000313" key="4">
    <source>
        <dbReference type="Proteomes" id="UP001341840"/>
    </source>
</evidence>